<dbReference type="InterPro" id="IPR024842">
    <property type="entry name" value="TRIQK"/>
</dbReference>
<keyword evidence="10" id="KW-1185">Reference proteome</keyword>
<reference evidence="9" key="1">
    <citation type="submission" date="2020-08" db="EMBL/GenBank/DDBJ databases">
        <title>Multicomponent nature underlies the extraordinary mechanical properties of spider dragline silk.</title>
        <authorList>
            <person name="Kono N."/>
            <person name="Nakamura H."/>
            <person name="Mori M."/>
            <person name="Yoshida Y."/>
            <person name="Ohtoshi R."/>
            <person name="Malay A.D."/>
            <person name="Moran D.A.P."/>
            <person name="Tomita M."/>
            <person name="Numata K."/>
            <person name="Arakawa K."/>
        </authorList>
    </citation>
    <scope>NUCLEOTIDE SEQUENCE</scope>
</reference>
<feature type="transmembrane region" description="Helical" evidence="8">
    <location>
        <begin position="75"/>
        <end position="97"/>
    </location>
</feature>
<accession>A0A8X6J504</accession>
<evidence type="ECO:0000256" key="8">
    <source>
        <dbReference type="SAM" id="Phobius"/>
    </source>
</evidence>
<evidence type="ECO:0000256" key="4">
    <source>
        <dbReference type="ARBA" id="ARBA00022692"/>
    </source>
</evidence>
<dbReference type="Proteomes" id="UP000887013">
    <property type="component" value="Unassembled WGS sequence"/>
</dbReference>
<evidence type="ECO:0000256" key="6">
    <source>
        <dbReference type="ARBA" id="ARBA00022989"/>
    </source>
</evidence>
<keyword evidence="7 8" id="KW-0472">Membrane</keyword>
<evidence type="ECO:0000313" key="9">
    <source>
        <dbReference type="EMBL" id="GFS35732.1"/>
    </source>
</evidence>
<sequence>MQPLQYNLIESLFGQLEKLNFSIEMGKKDSKKDIPLENFRKQIGKQDYKKSKSELKETKARAEAKKSAKHIYRDISYMIFVFSILVGFLYYILYLTFGK</sequence>
<comment type="subcellular location">
    <subcellularLocation>
        <location evidence="1">Endoplasmic reticulum membrane</location>
        <topology evidence="1">Single-pass membrane protein</topology>
    </subcellularLocation>
</comment>
<keyword evidence="4 8" id="KW-0812">Transmembrane</keyword>
<evidence type="ECO:0000256" key="3">
    <source>
        <dbReference type="ARBA" id="ARBA00014257"/>
    </source>
</evidence>
<proteinExistence type="inferred from homology"/>
<protein>
    <recommendedName>
        <fullName evidence="3">Triple QxxK/R motif-containing protein</fullName>
    </recommendedName>
</protein>
<gene>
    <name evidence="9" type="ORF">NPIL_545863</name>
</gene>
<keyword evidence="5" id="KW-0256">Endoplasmic reticulum</keyword>
<comment type="similarity">
    <text evidence="2">Belongs to the TRIQK family.</text>
</comment>
<evidence type="ECO:0000256" key="1">
    <source>
        <dbReference type="ARBA" id="ARBA00004389"/>
    </source>
</evidence>
<keyword evidence="6 8" id="KW-1133">Transmembrane helix</keyword>
<dbReference type="Pfam" id="PF15168">
    <property type="entry name" value="TRIQK"/>
    <property type="match status" value="1"/>
</dbReference>
<dbReference type="OrthoDB" id="10049402at2759"/>
<comment type="caution">
    <text evidence="9">The sequence shown here is derived from an EMBL/GenBank/DDBJ whole genome shotgun (WGS) entry which is preliminary data.</text>
</comment>
<dbReference type="PANTHER" id="PTHR20583:SF1">
    <property type="entry name" value="TRIPLE QXXK_R MOTIF-CONTAINING PROTEIN"/>
    <property type="match status" value="1"/>
</dbReference>
<dbReference type="EMBL" id="BMAW01088639">
    <property type="protein sequence ID" value="GFS35732.1"/>
    <property type="molecule type" value="Genomic_DNA"/>
</dbReference>
<evidence type="ECO:0000256" key="5">
    <source>
        <dbReference type="ARBA" id="ARBA00022824"/>
    </source>
</evidence>
<organism evidence="9 10">
    <name type="scientific">Nephila pilipes</name>
    <name type="common">Giant wood spider</name>
    <name type="synonym">Nephila maculata</name>
    <dbReference type="NCBI Taxonomy" id="299642"/>
    <lineage>
        <taxon>Eukaryota</taxon>
        <taxon>Metazoa</taxon>
        <taxon>Ecdysozoa</taxon>
        <taxon>Arthropoda</taxon>
        <taxon>Chelicerata</taxon>
        <taxon>Arachnida</taxon>
        <taxon>Araneae</taxon>
        <taxon>Araneomorphae</taxon>
        <taxon>Entelegynae</taxon>
        <taxon>Araneoidea</taxon>
        <taxon>Nephilidae</taxon>
        <taxon>Nephila</taxon>
    </lineage>
</organism>
<evidence type="ECO:0000313" key="10">
    <source>
        <dbReference type="Proteomes" id="UP000887013"/>
    </source>
</evidence>
<evidence type="ECO:0000256" key="2">
    <source>
        <dbReference type="ARBA" id="ARBA00007709"/>
    </source>
</evidence>
<name>A0A8X6J504_NEPPI</name>
<dbReference type="AlphaFoldDB" id="A0A8X6J504"/>
<dbReference type="GO" id="GO:0005789">
    <property type="term" value="C:endoplasmic reticulum membrane"/>
    <property type="evidence" value="ECO:0007669"/>
    <property type="project" value="UniProtKB-SubCell"/>
</dbReference>
<evidence type="ECO:0000256" key="7">
    <source>
        <dbReference type="ARBA" id="ARBA00023136"/>
    </source>
</evidence>
<dbReference type="PANTHER" id="PTHR20583">
    <property type="entry name" value="TRIPLE QXXK/R MOTIF-CONTAINING PROTEIN"/>
    <property type="match status" value="1"/>
</dbReference>